<sequence>MVYEGSSKMGVVSSIYRLKFDLWFVCIGPSDGKVKEFNKLELKPYHTNRPRWACGNGRIFLETFSPLYKQAYMIFLLPLLSPFAGIEDPRENSIYVFCGTAQEGDLKDDGTIEKLCNNLKKQSSLLIFHASSSQ</sequence>
<accession>A0ABU6UIY6</accession>
<evidence type="ECO:0000313" key="1">
    <source>
        <dbReference type="EMBL" id="MED6161016.1"/>
    </source>
</evidence>
<gene>
    <name evidence="1" type="ORF">PIB30_056815</name>
</gene>
<evidence type="ECO:0000313" key="2">
    <source>
        <dbReference type="Proteomes" id="UP001341840"/>
    </source>
</evidence>
<comment type="caution">
    <text evidence="1">The sequence shown here is derived from an EMBL/GenBank/DDBJ whole genome shotgun (WGS) entry which is preliminary data.</text>
</comment>
<protein>
    <submittedName>
        <fullName evidence="1">Uncharacterized protein</fullName>
    </submittedName>
</protein>
<proteinExistence type="predicted"/>
<name>A0ABU6UIY6_9FABA</name>
<dbReference type="EMBL" id="JASCZI010121287">
    <property type="protein sequence ID" value="MED6161016.1"/>
    <property type="molecule type" value="Genomic_DNA"/>
</dbReference>
<organism evidence="1 2">
    <name type="scientific">Stylosanthes scabra</name>
    <dbReference type="NCBI Taxonomy" id="79078"/>
    <lineage>
        <taxon>Eukaryota</taxon>
        <taxon>Viridiplantae</taxon>
        <taxon>Streptophyta</taxon>
        <taxon>Embryophyta</taxon>
        <taxon>Tracheophyta</taxon>
        <taxon>Spermatophyta</taxon>
        <taxon>Magnoliopsida</taxon>
        <taxon>eudicotyledons</taxon>
        <taxon>Gunneridae</taxon>
        <taxon>Pentapetalae</taxon>
        <taxon>rosids</taxon>
        <taxon>fabids</taxon>
        <taxon>Fabales</taxon>
        <taxon>Fabaceae</taxon>
        <taxon>Papilionoideae</taxon>
        <taxon>50 kb inversion clade</taxon>
        <taxon>dalbergioids sensu lato</taxon>
        <taxon>Dalbergieae</taxon>
        <taxon>Pterocarpus clade</taxon>
        <taxon>Stylosanthes</taxon>
    </lineage>
</organism>
<keyword evidence="2" id="KW-1185">Reference proteome</keyword>
<dbReference type="Proteomes" id="UP001341840">
    <property type="component" value="Unassembled WGS sequence"/>
</dbReference>
<reference evidence="1 2" key="1">
    <citation type="journal article" date="2023" name="Plants (Basel)">
        <title>Bridging the Gap: Combining Genomics and Transcriptomics Approaches to Understand Stylosanthes scabra, an Orphan Legume from the Brazilian Caatinga.</title>
        <authorList>
            <person name="Ferreira-Neto J.R.C."/>
            <person name="da Silva M.D."/>
            <person name="Binneck E."/>
            <person name="de Melo N.F."/>
            <person name="da Silva R.H."/>
            <person name="de Melo A.L.T.M."/>
            <person name="Pandolfi V."/>
            <person name="Bustamante F.O."/>
            <person name="Brasileiro-Vidal A.C."/>
            <person name="Benko-Iseppon A.M."/>
        </authorList>
    </citation>
    <scope>NUCLEOTIDE SEQUENCE [LARGE SCALE GENOMIC DNA]</scope>
    <source>
        <tissue evidence="1">Leaves</tissue>
    </source>
</reference>